<evidence type="ECO:0000259" key="2">
    <source>
        <dbReference type="Pfam" id="PF09335"/>
    </source>
</evidence>
<gene>
    <name evidence="4" type="primary">LOC113520142</name>
</gene>
<feature type="transmembrane region" description="Helical" evidence="1">
    <location>
        <begin position="94"/>
        <end position="118"/>
    </location>
</feature>
<dbReference type="PANTHER" id="PTHR46593:SF1">
    <property type="entry name" value="TRANSMEMBRANE PROTEIN 64"/>
    <property type="match status" value="1"/>
</dbReference>
<feature type="transmembrane region" description="Helical" evidence="1">
    <location>
        <begin position="54"/>
        <end position="74"/>
    </location>
</feature>
<dbReference type="GeneID" id="113520142"/>
<keyword evidence="1" id="KW-1133">Transmembrane helix</keyword>
<evidence type="ECO:0000256" key="1">
    <source>
        <dbReference type="SAM" id="Phobius"/>
    </source>
</evidence>
<dbReference type="InterPro" id="IPR032816">
    <property type="entry name" value="VTT_dom"/>
</dbReference>
<evidence type="ECO:0000313" key="4">
    <source>
        <dbReference type="RefSeq" id="XP_052758955.1"/>
    </source>
</evidence>
<sequence>MKVQRALSNRLFLIQLLNITMEIIDVEECQPDPNAVARKKGLWAKINNRTTYSYLFNIVVSILLLTCLVLVLYFFKEYLNTILLWVDAQDPWIIFLLCLGLFLLVSFPVTIGYLVLIITSGYLFGIIKGLGTVVASANFGVAVAHYTLRALRQYLPLDWLLNNETARALLKVISGPQAFKIVFFARLTPIPFGLQNTIFAVSDIRGCGYHIATMLGLLPAQVINVYLGSTLRSMNDVLHESHLTGYIVFAFQILIGITLMVWVVQKARKELTIAIMAAEMSREAISTSSSSSIS</sequence>
<keyword evidence="3" id="KW-1185">Reference proteome</keyword>
<feature type="transmembrane region" description="Helical" evidence="1">
    <location>
        <begin position="246"/>
        <end position="264"/>
    </location>
</feature>
<dbReference type="RefSeq" id="XP_052758955.1">
    <property type="nucleotide sequence ID" value="XM_052902995.1"/>
</dbReference>
<feature type="domain" description="VTT" evidence="2">
    <location>
        <begin position="113"/>
        <end position="229"/>
    </location>
</feature>
<protein>
    <submittedName>
        <fullName evidence="4">Transmembrane protein 64</fullName>
    </submittedName>
</protein>
<dbReference type="Pfam" id="PF09335">
    <property type="entry name" value="VTT_dom"/>
    <property type="match status" value="1"/>
</dbReference>
<feature type="transmembrane region" description="Helical" evidence="1">
    <location>
        <begin position="130"/>
        <end position="148"/>
    </location>
</feature>
<keyword evidence="1 4" id="KW-0812">Transmembrane</keyword>
<reference evidence="4" key="1">
    <citation type="submission" date="2025-08" db="UniProtKB">
        <authorList>
            <consortium name="RefSeq"/>
        </authorList>
    </citation>
    <scope>IDENTIFICATION</scope>
    <source>
        <tissue evidence="4">Whole larvae</tissue>
    </source>
</reference>
<accession>A0ABM3N5V8</accession>
<keyword evidence="1" id="KW-0472">Membrane</keyword>
<dbReference type="PANTHER" id="PTHR46593">
    <property type="entry name" value="TRANSMEMBRANE PROTEIN 64"/>
    <property type="match status" value="1"/>
</dbReference>
<proteinExistence type="predicted"/>
<name>A0ABM3N5V8_GALME</name>
<dbReference type="Proteomes" id="UP001652740">
    <property type="component" value="Unplaced"/>
</dbReference>
<evidence type="ECO:0000313" key="3">
    <source>
        <dbReference type="Proteomes" id="UP001652740"/>
    </source>
</evidence>
<organism evidence="3 4">
    <name type="scientific">Galleria mellonella</name>
    <name type="common">Greater wax moth</name>
    <dbReference type="NCBI Taxonomy" id="7137"/>
    <lineage>
        <taxon>Eukaryota</taxon>
        <taxon>Metazoa</taxon>
        <taxon>Ecdysozoa</taxon>
        <taxon>Arthropoda</taxon>
        <taxon>Hexapoda</taxon>
        <taxon>Insecta</taxon>
        <taxon>Pterygota</taxon>
        <taxon>Neoptera</taxon>
        <taxon>Endopterygota</taxon>
        <taxon>Lepidoptera</taxon>
        <taxon>Glossata</taxon>
        <taxon>Ditrysia</taxon>
        <taxon>Pyraloidea</taxon>
        <taxon>Pyralidae</taxon>
        <taxon>Galleriinae</taxon>
        <taxon>Galleria</taxon>
    </lineage>
</organism>
<dbReference type="InterPro" id="IPR053069">
    <property type="entry name" value="TVP38/TMEM64"/>
</dbReference>